<dbReference type="GO" id="GO:0016758">
    <property type="term" value="F:hexosyltransferase activity"/>
    <property type="evidence" value="ECO:0007669"/>
    <property type="project" value="TreeGrafter"/>
</dbReference>
<dbReference type="AlphaFoldDB" id="A3ILK7"/>
<dbReference type="PANTHER" id="PTHR34136:SF1">
    <property type="entry name" value="UDP-N-ACETYL-D-MANNOSAMINURONIC ACID TRANSFERASE"/>
    <property type="match status" value="1"/>
</dbReference>
<comment type="caution">
    <text evidence="3">The sequence shown here is derived from an EMBL/GenBank/DDBJ whole genome shotgun (WGS) entry which is preliminary data.</text>
</comment>
<dbReference type="eggNOG" id="COG1922">
    <property type="taxonomic scope" value="Bacteria"/>
</dbReference>
<evidence type="ECO:0000256" key="2">
    <source>
        <dbReference type="ARBA" id="ARBA00022679"/>
    </source>
</evidence>
<proteinExistence type="predicted"/>
<dbReference type="RefSeq" id="WP_008274227.1">
    <property type="nucleotide sequence ID" value="NZ_AAXW01000005.1"/>
</dbReference>
<name>A3ILK7_9CHRO</name>
<dbReference type="PANTHER" id="PTHR34136">
    <property type="match status" value="1"/>
</dbReference>
<dbReference type="Pfam" id="PF03808">
    <property type="entry name" value="Glyco_tran_WecG"/>
    <property type="match status" value="1"/>
</dbReference>
<dbReference type="Proteomes" id="UP000003781">
    <property type="component" value="Unassembled WGS sequence"/>
</dbReference>
<protein>
    <submittedName>
        <fullName evidence="3">UDP-N-acetyl-D-mannosaminuronic acid transferase</fullName>
    </submittedName>
</protein>
<accession>A3ILK7</accession>
<dbReference type="NCBIfam" id="TIGR00696">
    <property type="entry name" value="wecG_tagA_cpsF"/>
    <property type="match status" value="1"/>
</dbReference>
<dbReference type="CDD" id="cd06533">
    <property type="entry name" value="Glyco_transf_WecG_TagA"/>
    <property type="match status" value="1"/>
</dbReference>
<evidence type="ECO:0000313" key="3">
    <source>
        <dbReference type="EMBL" id="EAZ92658.1"/>
    </source>
</evidence>
<sequence length="242" mass="27204">MLTSPKTYSVLGLPIHLSDNYTDWLLQCLEKGQGVHVVTLNAEMAMLAEKDPLVAQIINEADLVIPDGAGVVIYLKMRGQQQQRCPGIELAQSLIEALGTNGKSNVIGFYGGKPGVTEAAATQWRAKLPDAQIITAHGYLSPEEQETWKDNIKAQQPSLILVGLGVPRQEVWIRENRKLCPRAIWVGVGGSFDIWSGTKSRAPGWLRNNNLEWLYRLYQEPWRWRRMLVLPQFFVKSLFSAH</sequence>
<organism evidence="3 4">
    <name type="scientific">Crocosphaera chwakensis CCY0110</name>
    <dbReference type="NCBI Taxonomy" id="391612"/>
    <lineage>
        <taxon>Bacteria</taxon>
        <taxon>Bacillati</taxon>
        <taxon>Cyanobacteriota</taxon>
        <taxon>Cyanophyceae</taxon>
        <taxon>Oscillatoriophycideae</taxon>
        <taxon>Chroococcales</taxon>
        <taxon>Aphanothecaceae</taxon>
        <taxon>Crocosphaera</taxon>
        <taxon>Crocosphaera chwakensis</taxon>
    </lineage>
</organism>
<dbReference type="InterPro" id="IPR004629">
    <property type="entry name" value="WecG_TagA_CpsF"/>
</dbReference>
<evidence type="ECO:0000256" key="1">
    <source>
        <dbReference type="ARBA" id="ARBA00022676"/>
    </source>
</evidence>
<keyword evidence="1" id="KW-0328">Glycosyltransferase</keyword>
<evidence type="ECO:0000313" key="4">
    <source>
        <dbReference type="Proteomes" id="UP000003781"/>
    </source>
</evidence>
<dbReference type="OrthoDB" id="9771846at2"/>
<reference evidence="3 4" key="1">
    <citation type="submission" date="2007-03" db="EMBL/GenBank/DDBJ databases">
        <authorList>
            <person name="Stal L."/>
            <person name="Ferriera S."/>
            <person name="Johnson J."/>
            <person name="Kravitz S."/>
            <person name="Beeson K."/>
            <person name="Sutton G."/>
            <person name="Rogers Y.-H."/>
            <person name="Friedman R."/>
            <person name="Frazier M."/>
            <person name="Venter J.C."/>
        </authorList>
    </citation>
    <scope>NUCLEOTIDE SEQUENCE [LARGE SCALE GENOMIC DNA]</scope>
    <source>
        <strain evidence="3 4">CCY0110</strain>
    </source>
</reference>
<keyword evidence="2 3" id="KW-0808">Transferase</keyword>
<gene>
    <name evidence="3" type="ORF">CY0110_23866</name>
</gene>
<dbReference type="EMBL" id="AAXW01000005">
    <property type="protein sequence ID" value="EAZ92658.1"/>
    <property type="molecule type" value="Genomic_DNA"/>
</dbReference>
<keyword evidence="4" id="KW-1185">Reference proteome</keyword>